<dbReference type="CDD" id="cd03784">
    <property type="entry name" value="GT1_Gtf-like"/>
    <property type="match status" value="1"/>
</dbReference>
<dbReference type="RefSeq" id="WP_317547098.1">
    <property type="nucleotide sequence ID" value="NZ_JAWLKE010000001.1"/>
</dbReference>
<dbReference type="InterPro" id="IPR050426">
    <property type="entry name" value="Glycosyltransferase_28"/>
</dbReference>
<evidence type="ECO:0000313" key="4">
    <source>
        <dbReference type="Proteomes" id="UP001185899"/>
    </source>
</evidence>
<dbReference type="Gene3D" id="3.40.50.2000">
    <property type="entry name" value="Glycogen Phosphorylase B"/>
    <property type="match status" value="2"/>
</dbReference>
<protein>
    <submittedName>
        <fullName evidence="3">Glycosyltransferase</fullName>
    </submittedName>
</protein>
<dbReference type="InterPro" id="IPR010610">
    <property type="entry name" value="EryCIII-like_C"/>
</dbReference>
<dbReference type="PANTHER" id="PTHR48050">
    <property type="entry name" value="STEROL 3-BETA-GLUCOSYLTRANSFERASE"/>
    <property type="match status" value="1"/>
</dbReference>
<feature type="domain" description="Glycosyltransferase family 28 N-terminal" evidence="1">
    <location>
        <begin position="5"/>
        <end position="52"/>
    </location>
</feature>
<dbReference type="EMBL" id="JAWLKE010000001">
    <property type="protein sequence ID" value="MDV6228968.1"/>
    <property type="molecule type" value="Genomic_DNA"/>
</dbReference>
<dbReference type="PANTHER" id="PTHR48050:SF13">
    <property type="entry name" value="STEROL 3-BETA-GLUCOSYLTRANSFERASE UGT80A2"/>
    <property type="match status" value="1"/>
</dbReference>
<dbReference type="Pfam" id="PF06722">
    <property type="entry name" value="EryCIII-like_C"/>
    <property type="match status" value="1"/>
</dbReference>
<accession>A0ABU4ARV2</accession>
<sequence length="421" mass="45023">MPFNGSRGDVTPGLALGVELADRGHDVVFGAPPNLMDFARAKTAESERIGVVSFGPDTQRLLESELIRVRIKSRNPRTKMAALAELANHGWDQMTGELERMAQGCHAIVTGSLGQEMAFNMAEHTGNAFVALHYCPLRRNDVVPVTPGIALPGYVNRSMWALAESMRWRSMKARENAQRKSLGLAPTRHSLPVRSERYGGVEIQAYESALFPGLAEQWGSHRPFVGFLGLNSARVDSDPALEEWLQAGSAPVYFGFGSMPVPDPAALLRMIENVTRRLGVRALVCAGWSDLIGPDPAAVQSNSNIMIVESVDHASILPRCVAAVHHGGAGTTAATARAGLPTLVCWFSADQPFWGAALRRIGAGTSTKFATLTESVLQQGITDITTERARQAARRLAGSVAPTATAVGAAADIAEAAARNR</sequence>
<evidence type="ECO:0000259" key="1">
    <source>
        <dbReference type="Pfam" id="PF03033"/>
    </source>
</evidence>
<dbReference type="Proteomes" id="UP001185899">
    <property type="component" value="Unassembled WGS sequence"/>
</dbReference>
<name>A0ABU4ARV2_9NOCA</name>
<dbReference type="Pfam" id="PF03033">
    <property type="entry name" value="Glyco_transf_28"/>
    <property type="match status" value="1"/>
</dbReference>
<reference evidence="3 4" key="1">
    <citation type="submission" date="2023-10" db="EMBL/GenBank/DDBJ databases">
        <title>Development of a sustainable strategy for remediation of hydrocarbon-contaminated territories based on the waste exchange concept.</title>
        <authorList>
            <person name="Krivoruchko A."/>
        </authorList>
    </citation>
    <scope>NUCLEOTIDE SEQUENCE [LARGE SCALE GENOMIC DNA]</scope>
    <source>
        <strain evidence="3 4">IEGM 1322</strain>
    </source>
</reference>
<feature type="domain" description="Erythromycin biosynthesis protein CIII-like C-terminal" evidence="2">
    <location>
        <begin position="303"/>
        <end position="400"/>
    </location>
</feature>
<dbReference type="InterPro" id="IPR002213">
    <property type="entry name" value="UDP_glucos_trans"/>
</dbReference>
<organism evidence="3 4">
    <name type="scientific">Rhodococcus cercidiphylli</name>
    <dbReference type="NCBI Taxonomy" id="489916"/>
    <lineage>
        <taxon>Bacteria</taxon>
        <taxon>Bacillati</taxon>
        <taxon>Actinomycetota</taxon>
        <taxon>Actinomycetes</taxon>
        <taxon>Mycobacteriales</taxon>
        <taxon>Nocardiaceae</taxon>
        <taxon>Rhodococcus</taxon>
    </lineage>
</organism>
<evidence type="ECO:0000313" key="3">
    <source>
        <dbReference type="EMBL" id="MDV6228968.1"/>
    </source>
</evidence>
<proteinExistence type="predicted"/>
<evidence type="ECO:0000259" key="2">
    <source>
        <dbReference type="Pfam" id="PF06722"/>
    </source>
</evidence>
<dbReference type="InterPro" id="IPR004276">
    <property type="entry name" value="GlycoTrans_28_N"/>
</dbReference>
<keyword evidence="4" id="KW-1185">Reference proteome</keyword>
<dbReference type="SUPFAM" id="SSF53756">
    <property type="entry name" value="UDP-Glycosyltransferase/glycogen phosphorylase"/>
    <property type="match status" value="1"/>
</dbReference>
<gene>
    <name evidence="3" type="ORF">R3P95_00280</name>
</gene>
<comment type="caution">
    <text evidence="3">The sequence shown here is derived from an EMBL/GenBank/DDBJ whole genome shotgun (WGS) entry which is preliminary data.</text>
</comment>